<reference evidence="3 4" key="1">
    <citation type="submission" date="2022-03" db="EMBL/GenBank/DDBJ databases">
        <title>Complete genome of Streptomyces rimosus ssp. rimosus R7 (=ATCC 10970).</title>
        <authorList>
            <person name="Beganovic S."/>
            <person name="Ruckert C."/>
            <person name="Busche T."/>
            <person name="Kalinowski J."/>
            <person name="Wittmann C."/>
        </authorList>
    </citation>
    <scope>NUCLEOTIDE SEQUENCE [LARGE SCALE GENOMIC DNA]</scope>
    <source>
        <strain evidence="3 4">R7</strain>
    </source>
</reference>
<evidence type="ECO:0000313" key="4">
    <source>
        <dbReference type="Proteomes" id="UP000829494"/>
    </source>
</evidence>
<evidence type="ECO:0000313" key="3">
    <source>
        <dbReference type="EMBL" id="UNZ07674.1"/>
    </source>
</evidence>
<feature type="domain" description="YcxB-like C-terminal" evidence="2">
    <location>
        <begin position="104"/>
        <end position="167"/>
    </location>
</feature>
<keyword evidence="1" id="KW-0472">Membrane</keyword>
<evidence type="ECO:0000259" key="2">
    <source>
        <dbReference type="Pfam" id="PF14317"/>
    </source>
</evidence>
<gene>
    <name evidence="3" type="ORF">SRIMR7_36520</name>
</gene>
<evidence type="ECO:0000256" key="1">
    <source>
        <dbReference type="SAM" id="Phobius"/>
    </source>
</evidence>
<keyword evidence="1" id="KW-1133">Transmembrane helix</keyword>
<sequence>MSAEQQAGTRVEMSYRATIEDLREALRARMRATPAGRRTRWLMVVIAVLLLAYAVLSSVLKGTVDVPFMITPAVVLLVMLFVPHLQARQFYRLLDAGGPCRTTVDESGIAVANQQQSSVLTWQALAHYTETPRVFVLFSGDRNATSLTILPKRGAPGAGDVDRLRALFDRHLTRV</sequence>
<dbReference type="Proteomes" id="UP000829494">
    <property type="component" value="Chromosome"/>
</dbReference>
<keyword evidence="4" id="KW-1185">Reference proteome</keyword>
<dbReference type="EMBL" id="CP094298">
    <property type="protein sequence ID" value="UNZ07674.1"/>
    <property type="molecule type" value="Genomic_DNA"/>
</dbReference>
<keyword evidence="1" id="KW-0812">Transmembrane</keyword>
<proteinExistence type="predicted"/>
<dbReference type="RefSeq" id="WP_003986080.1">
    <property type="nucleotide sequence ID" value="NZ_CP043497.1"/>
</dbReference>
<feature type="transmembrane region" description="Helical" evidence="1">
    <location>
        <begin position="41"/>
        <end position="60"/>
    </location>
</feature>
<protein>
    <recommendedName>
        <fullName evidence="2">YcxB-like C-terminal domain-containing protein</fullName>
    </recommendedName>
</protein>
<accession>A0ABY3ZGT9</accession>
<dbReference type="GeneID" id="66853183"/>
<feature type="transmembrane region" description="Helical" evidence="1">
    <location>
        <begin position="66"/>
        <end position="85"/>
    </location>
</feature>
<dbReference type="Pfam" id="PF14317">
    <property type="entry name" value="YcxB"/>
    <property type="match status" value="1"/>
</dbReference>
<dbReference type="InterPro" id="IPR025588">
    <property type="entry name" value="YcxB-like_C"/>
</dbReference>
<organism evidence="3 4">
    <name type="scientific">Streptomyces rimosus subsp. rimosus</name>
    <dbReference type="NCBI Taxonomy" id="132474"/>
    <lineage>
        <taxon>Bacteria</taxon>
        <taxon>Bacillati</taxon>
        <taxon>Actinomycetota</taxon>
        <taxon>Actinomycetes</taxon>
        <taxon>Kitasatosporales</taxon>
        <taxon>Streptomycetaceae</taxon>
        <taxon>Streptomyces</taxon>
    </lineage>
</organism>
<name>A0ABY3ZGT9_STRRM</name>